<organism evidence="5 6">
    <name type="scientific">Polynucleobacter paneuropaeus</name>
    <dbReference type="NCBI Taxonomy" id="2527775"/>
    <lineage>
        <taxon>Bacteria</taxon>
        <taxon>Pseudomonadati</taxon>
        <taxon>Pseudomonadota</taxon>
        <taxon>Betaproteobacteria</taxon>
        <taxon>Burkholderiales</taxon>
        <taxon>Burkholderiaceae</taxon>
        <taxon>Polynucleobacter</taxon>
    </lineage>
</organism>
<dbReference type="RefSeq" id="WP_112295132.1">
    <property type="nucleotide sequence ID" value="NZ_CBCSBS010000002.1"/>
</dbReference>
<dbReference type="PIRSF" id="PIRSF000390">
    <property type="entry name" value="PLP_StrS"/>
    <property type="match status" value="1"/>
</dbReference>
<dbReference type="GO" id="GO:0000271">
    <property type="term" value="P:polysaccharide biosynthetic process"/>
    <property type="evidence" value="ECO:0007669"/>
    <property type="project" value="TreeGrafter"/>
</dbReference>
<sequence length="383" mass="42831">MKHKKMNEFPLMDPSKGLVLFYPDISPNAINSVNETLSGRWIGQGPKVESFQNEFTKKFLHSGSSLAVGSGTDALHLAYILAGINDGDEVLAPAFTCTATNIPLLYLNANIKFIDIDPKTMNLSLEDIKQKVSPKTKAIVTVDYGGIPCEYDELKKISAVNGIALIQDAAHSIGSKYGENYVGNQSDFTIFSFQAIKTLTTGDGGMLVMKNANLNERAKKLRWFGIDRAQKQGGIWENDIQDIGYKYQMNDIAAAIGLSNLECFDDIVNARKELYERYLGGLKEVQGISVIQPVSKKTVDFCPWLLTIIVDKNRAGLMKKLRENSVESGQVHYRNDRYSIFGTQKQELPNMDFLEDKYLVLPLHRKMTVDDVDRVVSIIKEGW</sequence>
<dbReference type="InterPro" id="IPR000653">
    <property type="entry name" value="DegT/StrS_aminotransferase"/>
</dbReference>
<keyword evidence="5" id="KW-0808">Transferase</keyword>
<keyword evidence="3 4" id="KW-0663">Pyridoxal phosphate</keyword>
<dbReference type="PANTHER" id="PTHR30244">
    <property type="entry name" value="TRANSAMINASE"/>
    <property type="match status" value="1"/>
</dbReference>
<feature type="active site" description="Proton acceptor" evidence="2">
    <location>
        <position position="197"/>
    </location>
</feature>
<gene>
    <name evidence="5" type="ORF">Pas1_00710</name>
</gene>
<dbReference type="AlphaFoldDB" id="A0A2Z4JUN5"/>
<name>A0A2Z4JUN5_9BURK</name>
<protein>
    <submittedName>
        <fullName evidence="5">DegT/DnrJ/EryC1/StrS family aminotransferase</fullName>
    </submittedName>
</protein>
<dbReference type="GO" id="GO:0030170">
    <property type="term" value="F:pyridoxal phosphate binding"/>
    <property type="evidence" value="ECO:0007669"/>
    <property type="project" value="TreeGrafter"/>
</dbReference>
<evidence type="ECO:0000256" key="3">
    <source>
        <dbReference type="PIRSR" id="PIRSR000390-2"/>
    </source>
</evidence>
<proteinExistence type="inferred from homology"/>
<evidence type="ECO:0000256" key="4">
    <source>
        <dbReference type="RuleBase" id="RU004508"/>
    </source>
</evidence>
<evidence type="ECO:0000313" key="6">
    <source>
        <dbReference type="Proteomes" id="UP000248592"/>
    </source>
</evidence>
<accession>A0A2Z4JUN5</accession>
<dbReference type="Proteomes" id="UP000248592">
    <property type="component" value="Chromosome"/>
</dbReference>
<dbReference type="InterPro" id="IPR015422">
    <property type="entry name" value="PyrdxlP-dep_Trfase_small"/>
</dbReference>
<dbReference type="Pfam" id="PF01041">
    <property type="entry name" value="DegT_DnrJ_EryC1"/>
    <property type="match status" value="1"/>
</dbReference>
<dbReference type="EMBL" id="CP030085">
    <property type="protein sequence ID" value="AWW50608.1"/>
    <property type="molecule type" value="Genomic_DNA"/>
</dbReference>
<reference evidence="6" key="1">
    <citation type="submission" date="2018-06" db="EMBL/GenBank/DDBJ databases">
        <title>Description of a new Polynucleobacter species.</title>
        <authorList>
            <person name="Hahn M.W."/>
        </authorList>
    </citation>
    <scope>NUCLEOTIDE SEQUENCE [LARGE SCALE GENOMIC DNA]</scope>
    <source>
        <strain evidence="6">MG-25-Pas1-D2</strain>
    </source>
</reference>
<dbReference type="Gene3D" id="3.40.640.10">
    <property type="entry name" value="Type I PLP-dependent aspartate aminotransferase-like (Major domain)"/>
    <property type="match status" value="1"/>
</dbReference>
<evidence type="ECO:0000256" key="1">
    <source>
        <dbReference type="ARBA" id="ARBA00037999"/>
    </source>
</evidence>
<dbReference type="InterPro" id="IPR015421">
    <property type="entry name" value="PyrdxlP-dep_Trfase_major"/>
</dbReference>
<comment type="similarity">
    <text evidence="1 4">Belongs to the DegT/DnrJ/EryC1 family.</text>
</comment>
<dbReference type="InterPro" id="IPR015424">
    <property type="entry name" value="PyrdxlP-dep_Trfase"/>
</dbReference>
<dbReference type="GO" id="GO:0008483">
    <property type="term" value="F:transaminase activity"/>
    <property type="evidence" value="ECO:0007669"/>
    <property type="project" value="UniProtKB-KW"/>
</dbReference>
<evidence type="ECO:0000256" key="2">
    <source>
        <dbReference type="PIRSR" id="PIRSR000390-1"/>
    </source>
</evidence>
<feature type="modified residue" description="N6-(pyridoxal phosphate)lysine" evidence="3">
    <location>
        <position position="197"/>
    </location>
</feature>
<dbReference type="Gene3D" id="3.90.1150.10">
    <property type="entry name" value="Aspartate Aminotransferase, domain 1"/>
    <property type="match status" value="1"/>
</dbReference>
<evidence type="ECO:0000313" key="5">
    <source>
        <dbReference type="EMBL" id="AWW50608.1"/>
    </source>
</evidence>
<dbReference type="PANTHER" id="PTHR30244:SF34">
    <property type="entry name" value="DTDP-4-AMINO-4,6-DIDEOXYGALACTOSE TRANSAMINASE"/>
    <property type="match status" value="1"/>
</dbReference>
<keyword evidence="5" id="KW-0032">Aminotransferase</keyword>
<dbReference type="SUPFAM" id="SSF53383">
    <property type="entry name" value="PLP-dependent transferases"/>
    <property type="match status" value="1"/>
</dbReference>
<dbReference type="CDD" id="cd00616">
    <property type="entry name" value="AHBA_syn"/>
    <property type="match status" value="1"/>
</dbReference>